<organism evidence="1 2">
    <name type="scientific">Marilutibacter maris</name>
    <dbReference type="NCBI Taxonomy" id="1605891"/>
    <lineage>
        <taxon>Bacteria</taxon>
        <taxon>Pseudomonadati</taxon>
        <taxon>Pseudomonadota</taxon>
        <taxon>Gammaproteobacteria</taxon>
        <taxon>Lysobacterales</taxon>
        <taxon>Lysobacteraceae</taxon>
        <taxon>Marilutibacter</taxon>
    </lineage>
</organism>
<sequence length="182" mass="19764">MDTPTDAIRFQARLLRPASPRSATWSFFVLPKDASAPLPSRGMTTVEGRLGGHAFKATLEPDGSGSHWLKVTRAMREAAGVGVGDTVAVEVWPAQKQLEAKVPPDLRKALAADPAAKAAWSRITLIARRDWVQWITTAKKAETREKRIANACSMLATGKREVCCFDRSGIYSKAFSAPEAAE</sequence>
<dbReference type="Proteomes" id="UP000320431">
    <property type="component" value="Unassembled WGS sequence"/>
</dbReference>
<protein>
    <submittedName>
        <fullName evidence="1">DUF1905 domain-containing protein</fullName>
    </submittedName>
</protein>
<dbReference type="SUPFAM" id="SSF141694">
    <property type="entry name" value="AF2212/PG0164-like"/>
    <property type="match status" value="1"/>
</dbReference>
<reference evidence="1 2" key="1">
    <citation type="submission" date="2019-10" db="EMBL/GenBank/DDBJ databases">
        <title>Lysobacter alkalisoli sp. nov., isolated from saline-alkaline soil.</title>
        <authorList>
            <person name="Sun J.-Q."/>
        </authorList>
    </citation>
    <scope>NUCLEOTIDE SEQUENCE [LARGE SCALE GENOMIC DNA]</scope>
    <source>
        <strain evidence="1 2">KCTC 42381</strain>
    </source>
</reference>
<dbReference type="InterPro" id="IPR037079">
    <property type="entry name" value="AF2212/PG0164-like_sf"/>
</dbReference>
<dbReference type="Pfam" id="PF08922">
    <property type="entry name" value="DUF1905"/>
    <property type="match status" value="1"/>
</dbReference>
<accession>A0A508BAJ0</accession>
<dbReference type="Gene3D" id="2.40.30.100">
    <property type="entry name" value="AF2212/PG0164-like"/>
    <property type="match status" value="1"/>
</dbReference>
<dbReference type="RefSeq" id="WP_141481277.1">
    <property type="nucleotide sequence ID" value="NZ_VICD02000049.1"/>
</dbReference>
<evidence type="ECO:0000313" key="2">
    <source>
        <dbReference type="Proteomes" id="UP000320431"/>
    </source>
</evidence>
<dbReference type="Pfam" id="PF13376">
    <property type="entry name" value="OmdA"/>
    <property type="match status" value="1"/>
</dbReference>
<comment type="caution">
    <text evidence="1">The sequence shown here is derived from an EMBL/GenBank/DDBJ whole genome shotgun (WGS) entry which is preliminary data.</text>
</comment>
<name>A0A508BAJ0_9GAMM</name>
<proteinExistence type="predicted"/>
<evidence type="ECO:0000313" key="1">
    <source>
        <dbReference type="EMBL" id="KAB8198110.1"/>
    </source>
</evidence>
<dbReference type="EMBL" id="VICD02000049">
    <property type="protein sequence ID" value="KAB8198110.1"/>
    <property type="molecule type" value="Genomic_DNA"/>
</dbReference>
<dbReference type="InterPro" id="IPR015018">
    <property type="entry name" value="DUF1905"/>
</dbReference>
<gene>
    <name evidence="1" type="ORF">FKV24_003485</name>
</gene>
<dbReference type="AlphaFoldDB" id="A0A508BAJ0"/>